<evidence type="ECO:0000256" key="2">
    <source>
        <dbReference type="ARBA" id="ARBA00022679"/>
    </source>
</evidence>
<dbReference type="GO" id="GO:0006914">
    <property type="term" value="P:autophagy"/>
    <property type="evidence" value="ECO:0007669"/>
    <property type="project" value="UniProtKB-ARBA"/>
</dbReference>
<dbReference type="EMBL" id="JALJAT010000003">
    <property type="protein sequence ID" value="KAK4471243.1"/>
    <property type="molecule type" value="Genomic_DNA"/>
</dbReference>
<accession>A0AAE1ZCA8</accession>
<evidence type="ECO:0000256" key="6">
    <source>
        <dbReference type="PROSITE-ProRule" id="PRU10141"/>
    </source>
</evidence>
<dbReference type="GO" id="GO:0010506">
    <property type="term" value="P:regulation of autophagy"/>
    <property type="evidence" value="ECO:0007669"/>
    <property type="project" value="InterPro"/>
</dbReference>
<keyword evidence="2" id="KW-0808">Transferase</keyword>
<dbReference type="InterPro" id="IPR008271">
    <property type="entry name" value="Ser/Thr_kinase_AS"/>
</dbReference>
<dbReference type="PROSITE" id="PS00107">
    <property type="entry name" value="PROTEIN_KINASE_ATP"/>
    <property type="match status" value="1"/>
</dbReference>
<dbReference type="PROSITE" id="PS50011">
    <property type="entry name" value="PROTEIN_KINASE_DOM"/>
    <property type="match status" value="1"/>
</dbReference>
<dbReference type="Gene3D" id="1.10.510.10">
    <property type="entry name" value="Transferase(Phosphotransferase) domain 1"/>
    <property type="match status" value="2"/>
</dbReference>
<evidence type="ECO:0000256" key="4">
    <source>
        <dbReference type="ARBA" id="ARBA00022777"/>
    </source>
</evidence>
<keyword evidence="4" id="KW-0418">Kinase</keyword>
<gene>
    <name evidence="9" type="ORF">MN116_004689</name>
</gene>
<dbReference type="Pfam" id="PF00069">
    <property type="entry name" value="Pkinase"/>
    <property type="match status" value="2"/>
</dbReference>
<dbReference type="PANTHER" id="PTHR24348:SF68">
    <property type="entry name" value="SERINE_THREONINE-PROTEIN KINASE ATG1C"/>
    <property type="match status" value="1"/>
</dbReference>
<feature type="domain" description="Protein kinase" evidence="8">
    <location>
        <begin position="47"/>
        <end position="426"/>
    </location>
</feature>
<reference evidence="9" key="1">
    <citation type="submission" date="2022-04" db="EMBL/GenBank/DDBJ databases">
        <authorList>
            <person name="Xu L."/>
            <person name="Lv Z."/>
        </authorList>
    </citation>
    <scope>NUCLEOTIDE SEQUENCE</scope>
    <source>
        <strain evidence="9">LV_2022a</strain>
    </source>
</reference>
<dbReference type="InterPro" id="IPR045269">
    <property type="entry name" value="Atg1-like"/>
</dbReference>
<protein>
    <recommendedName>
        <fullName evidence="8">Protein kinase domain-containing protein</fullName>
    </recommendedName>
</protein>
<dbReference type="InterPro" id="IPR011009">
    <property type="entry name" value="Kinase-like_dom_sf"/>
</dbReference>
<dbReference type="SMART" id="SM00220">
    <property type="entry name" value="S_TKc"/>
    <property type="match status" value="1"/>
</dbReference>
<name>A0AAE1ZCA8_SCHME</name>
<evidence type="ECO:0000259" key="8">
    <source>
        <dbReference type="PROSITE" id="PS50011"/>
    </source>
</evidence>
<dbReference type="SUPFAM" id="SSF56112">
    <property type="entry name" value="Protein kinase-like (PK-like)"/>
    <property type="match status" value="1"/>
</dbReference>
<dbReference type="GO" id="GO:0004674">
    <property type="term" value="F:protein serine/threonine kinase activity"/>
    <property type="evidence" value="ECO:0007669"/>
    <property type="project" value="UniProtKB-KW"/>
</dbReference>
<feature type="region of interest" description="Disordered" evidence="7">
    <location>
        <begin position="1"/>
        <end position="24"/>
    </location>
</feature>
<dbReference type="GO" id="GO:0005524">
    <property type="term" value="F:ATP binding"/>
    <property type="evidence" value="ECO:0007669"/>
    <property type="project" value="UniProtKB-UniRule"/>
</dbReference>
<sequence length="527" mass="59755">MDWLNEKNSSGTPENVTEQELSGGSTTKMGGFVYVRMNTPSQLEDEYEIGSVLGEGTFGIVYRGIRKTDGMKCAVKKISRVNSFSASERARLDREISILRHVKHPGIIKLLSVAESPKIIFLITELCEGNSLDYCMKQLPENTGLQEYIAAAILRQITSALSYLHNRGIVHRDLKLGNIMLLNKVELDFRNIPPVNCKSNCKQSLEHRIISFDSLKKHQQPKIEYIELRNNACLDCDSTTRSVKAPVSTITQNKSINTTKQLPIFSINNSPLLENNAITNHTLKLPSENQSIQLNNVKYPPNGLQTKLIDFGLAIEVRKNEEALGNPCGTPLYMAPEVLNGRSYTRQCDLWSLGIILFILLTNQTPFSSQNEKQLINELNHFNIHKTIEKINDYITILCKECLIRLLTIDPAYRLTANELLIDPWLSYYPMYNSLNNIVNNLDVSNEKDKQDTLTTVHSFIDLPKNTFISTSSSNNNNSSSITRPSSFSRFQSTDAYSTTNVLELMKQYHKELNNHCKHNIQYENNQ</sequence>
<feature type="binding site" evidence="6">
    <location>
        <position position="77"/>
    </location>
    <ligand>
        <name>ATP</name>
        <dbReference type="ChEBI" id="CHEBI:30616"/>
    </ligand>
</feature>
<organism evidence="9 10">
    <name type="scientific">Schistosoma mekongi</name>
    <name type="common">Parasitic worm</name>
    <dbReference type="NCBI Taxonomy" id="38744"/>
    <lineage>
        <taxon>Eukaryota</taxon>
        <taxon>Metazoa</taxon>
        <taxon>Spiralia</taxon>
        <taxon>Lophotrochozoa</taxon>
        <taxon>Platyhelminthes</taxon>
        <taxon>Trematoda</taxon>
        <taxon>Digenea</taxon>
        <taxon>Strigeidida</taxon>
        <taxon>Schistosomatoidea</taxon>
        <taxon>Schistosomatidae</taxon>
        <taxon>Schistosoma</taxon>
    </lineage>
</organism>
<dbReference type="InterPro" id="IPR017441">
    <property type="entry name" value="Protein_kinase_ATP_BS"/>
</dbReference>
<keyword evidence="3 6" id="KW-0547">Nucleotide-binding</keyword>
<dbReference type="PANTHER" id="PTHR24348">
    <property type="entry name" value="SERINE/THREONINE-PROTEIN KINASE UNC-51-RELATED"/>
    <property type="match status" value="1"/>
</dbReference>
<keyword evidence="5 6" id="KW-0067">ATP-binding</keyword>
<evidence type="ECO:0000313" key="9">
    <source>
        <dbReference type="EMBL" id="KAK4471243.1"/>
    </source>
</evidence>
<dbReference type="InterPro" id="IPR000719">
    <property type="entry name" value="Prot_kinase_dom"/>
</dbReference>
<reference evidence="9" key="2">
    <citation type="journal article" date="2023" name="Infect Dis Poverty">
        <title>Chromosome-scale genome of the human blood fluke Schistosoma mekongi and its implications for public health.</title>
        <authorList>
            <person name="Zhou M."/>
            <person name="Xu L."/>
            <person name="Xu D."/>
            <person name="Chen W."/>
            <person name="Khan J."/>
            <person name="Hu Y."/>
            <person name="Huang H."/>
            <person name="Wei H."/>
            <person name="Zhang Y."/>
            <person name="Chusongsang P."/>
            <person name="Tanasarnprasert K."/>
            <person name="Hu X."/>
            <person name="Limpanont Y."/>
            <person name="Lv Z."/>
        </authorList>
    </citation>
    <scope>NUCLEOTIDE SEQUENCE</scope>
    <source>
        <strain evidence="9">LV_2022a</strain>
    </source>
</reference>
<evidence type="ECO:0000313" key="10">
    <source>
        <dbReference type="Proteomes" id="UP001292079"/>
    </source>
</evidence>
<keyword evidence="10" id="KW-1185">Reference proteome</keyword>
<dbReference type="Proteomes" id="UP001292079">
    <property type="component" value="Unassembled WGS sequence"/>
</dbReference>
<dbReference type="PROSITE" id="PS00108">
    <property type="entry name" value="PROTEIN_KINASE_ST"/>
    <property type="match status" value="1"/>
</dbReference>
<dbReference type="GO" id="GO:0005737">
    <property type="term" value="C:cytoplasm"/>
    <property type="evidence" value="ECO:0007669"/>
    <property type="project" value="TreeGrafter"/>
</dbReference>
<keyword evidence="1" id="KW-0723">Serine/threonine-protein kinase</keyword>
<comment type="caution">
    <text evidence="9">The sequence shown here is derived from an EMBL/GenBank/DDBJ whole genome shotgun (WGS) entry which is preliminary data.</text>
</comment>
<dbReference type="AlphaFoldDB" id="A0AAE1ZCA8"/>
<proteinExistence type="predicted"/>
<evidence type="ECO:0000256" key="7">
    <source>
        <dbReference type="SAM" id="MobiDB-lite"/>
    </source>
</evidence>
<evidence type="ECO:0000256" key="5">
    <source>
        <dbReference type="ARBA" id="ARBA00022840"/>
    </source>
</evidence>
<evidence type="ECO:0000256" key="1">
    <source>
        <dbReference type="ARBA" id="ARBA00022527"/>
    </source>
</evidence>
<dbReference type="FunFam" id="3.30.200.20:FF:000042">
    <property type="entry name" value="Aurora kinase A"/>
    <property type="match status" value="1"/>
</dbReference>
<evidence type="ECO:0000256" key="3">
    <source>
        <dbReference type="ARBA" id="ARBA00022741"/>
    </source>
</evidence>